<evidence type="ECO:0000256" key="1">
    <source>
        <dbReference type="SAM" id="Phobius"/>
    </source>
</evidence>
<keyword evidence="1" id="KW-0472">Membrane</keyword>
<feature type="transmembrane region" description="Helical" evidence="1">
    <location>
        <begin position="37"/>
        <end position="56"/>
    </location>
</feature>
<gene>
    <name evidence="2" type="ORF">K8V01_09810</name>
</gene>
<evidence type="ECO:0000313" key="2">
    <source>
        <dbReference type="EMBL" id="HJG87300.1"/>
    </source>
</evidence>
<dbReference type="AlphaFoldDB" id="A0A921MN15"/>
<keyword evidence="1" id="KW-1133">Transmembrane helix</keyword>
<proteinExistence type="predicted"/>
<dbReference type="EMBL" id="DYUC01000099">
    <property type="protein sequence ID" value="HJG87300.1"/>
    <property type="molecule type" value="Genomic_DNA"/>
</dbReference>
<dbReference type="Proteomes" id="UP000760668">
    <property type="component" value="Unassembled WGS sequence"/>
</dbReference>
<name>A0A921MN15_9FIRM</name>
<evidence type="ECO:0008006" key="4">
    <source>
        <dbReference type="Google" id="ProtNLM"/>
    </source>
</evidence>
<evidence type="ECO:0000313" key="3">
    <source>
        <dbReference type="Proteomes" id="UP000760668"/>
    </source>
</evidence>
<dbReference type="Gene3D" id="2.20.28.160">
    <property type="match status" value="1"/>
</dbReference>
<protein>
    <recommendedName>
        <fullName evidence="4">Zn-finger containing protein</fullName>
    </recommendedName>
</protein>
<keyword evidence="1" id="KW-0812">Transmembrane</keyword>
<reference evidence="2" key="1">
    <citation type="journal article" date="2021" name="PeerJ">
        <title>Extensive microbial diversity within the chicken gut microbiome revealed by metagenomics and culture.</title>
        <authorList>
            <person name="Gilroy R."/>
            <person name="Ravi A."/>
            <person name="Getino M."/>
            <person name="Pursley I."/>
            <person name="Horton D.L."/>
            <person name="Alikhan N.F."/>
            <person name="Baker D."/>
            <person name="Gharbi K."/>
            <person name="Hall N."/>
            <person name="Watson M."/>
            <person name="Adriaenssens E.M."/>
            <person name="Foster-Nyarko E."/>
            <person name="Jarju S."/>
            <person name="Secka A."/>
            <person name="Antonio M."/>
            <person name="Oren A."/>
            <person name="Chaudhuri R.R."/>
            <person name="La Ragione R."/>
            <person name="Hildebrand F."/>
            <person name="Pallen M.J."/>
        </authorList>
    </citation>
    <scope>NUCLEOTIDE SEQUENCE</scope>
    <source>
        <strain evidence="2">CHK179-5677</strain>
    </source>
</reference>
<sequence>MNWLQRMMYGRYGVDQFSLFLIAVYLVLYLVASLLRLGLLSWLALLVAVYAVFRMFSRNISKRRAENAKFMQLAGPVVRWFRLRRTIHRDKDHRYFKCPNCGQQLRVPKGKGKITVTCRSCGASFEEKS</sequence>
<organism evidence="2 3">
    <name type="scientific">Pseudoflavonifractor capillosus</name>
    <dbReference type="NCBI Taxonomy" id="106588"/>
    <lineage>
        <taxon>Bacteria</taxon>
        <taxon>Bacillati</taxon>
        <taxon>Bacillota</taxon>
        <taxon>Clostridia</taxon>
        <taxon>Eubacteriales</taxon>
        <taxon>Oscillospiraceae</taxon>
        <taxon>Pseudoflavonifractor</taxon>
    </lineage>
</organism>
<dbReference type="RefSeq" id="WP_294533949.1">
    <property type="nucleotide sequence ID" value="NZ_DYUC01000099.1"/>
</dbReference>
<accession>A0A921MN15</accession>
<reference evidence="2" key="2">
    <citation type="submission" date="2021-09" db="EMBL/GenBank/DDBJ databases">
        <authorList>
            <person name="Gilroy R."/>
        </authorList>
    </citation>
    <scope>NUCLEOTIDE SEQUENCE</scope>
    <source>
        <strain evidence="2">CHK179-5677</strain>
    </source>
</reference>
<comment type="caution">
    <text evidence="2">The sequence shown here is derived from an EMBL/GenBank/DDBJ whole genome shotgun (WGS) entry which is preliminary data.</text>
</comment>
<feature type="transmembrane region" description="Helical" evidence="1">
    <location>
        <begin position="12"/>
        <end position="31"/>
    </location>
</feature>